<comment type="caution">
    <text evidence="2">The sequence shown here is derived from an EMBL/GenBank/DDBJ whole genome shotgun (WGS) entry which is preliminary data.</text>
</comment>
<feature type="compositionally biased region" description="Basic and acidic residues" evidence="1">
    <location>
        <begin position="54"/>
        <end position="66"/>
    </location>
</feature>
<reference evidence="2" key="1">
    <citation type="journal article" date="2019" name="Sci. Rep.">
        <title>Draft genome of Tanacetum cinerariifolium, the natural source of mosquito coil.</title>
        <authorList>
            <person name="Yamashiro T."/>
            <person name="Shiraishi A."/>
            <person name="Satake H."/>
            <person name="Nakayama K."/>
        </authorList>
    </citation>
    <scope>NUCLEOTIDE SEQUENCE</scope>
</reference>
<evidence type="ECO:0000313" key="2">
    <source>
        <dbReference type="EMBL" id="GFD53358.1"/>
    </source>
</evidence>
<dbReference type="AlphaFoldDB" id="A0A699X616"/>
<name>A0A699X616_TANCI</name>
<proteinExistence type="predicted"/>
<sequence>RHAGDIRSQTIVETQTARETMTAVPIRRNKSRVVTQIKWMDGVKFGGQYEKADDARNRLEEKDHKAQGSNQEQADLGAEISQVGSKYKKLEFENIDVPNRQLT</sequence>
<evidence type="ECO:0000256" key="1">
    <source>
        <dbReference type="SAM" id="MobiDB-lite"/>
    </source>
</evidence>
<protein>
    <submittedName>
        <fullName evidence="2">Uncharacterized protein</fullName>
    </submittedName>
</protein>
<dbReference type="EMBL" id="BKCJ011793275">
    <property type="protein sequence ID" value="GFD53358.1"/>
    <property type="molecule type" value="Genomic_DNA"/>
</dbReference>
<accession>A0A699X616</accession>
<feature type="region of interest" description="Disordered" evidence="1">
    <location>
        <begin position="54"/>
        <end position="80"/>
    </location>
</feature>
<gene>
    <name evidence="2" type="ORF">Tci_925327</name>
</gene>
<feature type="non-terminal residue" evidence="2">
    <location>
        <position position="103"/>
    </location>
</feature>
<organism evidence="2">
    <name type="scientific">Tanacetum cinerariifolium</name>
    <name type="common">Dalmatian daisy</name>
    <name type="synonym">Chrysanthemum cinerariifolium</name>
    <dbReference type="NCBI Taxonomy" id="118510"/>
    <lineage>
        <taxon>Eukaryota</taxon>
        <taxon>Viridiplantae</taxon>
        <taxon>Streptophyta</taxon>
        <taxon>Embryophyta</taxon>
        <taxon>Tracheophyta</taxon>
        <taxon>Spermatophyta</taxon>
        <taxon>Magnoliopsida</taxon>
        <taxon>eudicotyledons</taxon>
        <taxon>Gunneridae</taxon>
        <taxon>Pentapetalae</taxon>
        <taxon>asterids</taxon>
        <taxon>campanulids</taxon>
        <taxon>Asterales</taxon>
        <taxon>Asteraceae</taxon>
        <taxon>Asteroideae</taxon>
        <taxon>Anthemideae</taxon>
        <taxon>Anthemidinae</taxon>
        <taxon>Tanacetum</taxon>
    </lineage>
</organism>
<feature type="non-terminal residue" evidence="2">
    <location>
        <position position="1"/>
    </location>
</feature>